<dbReference type="InterPro" id="IPR000219">
    <property type="entry name" value="DH_dom"/>
</dbReference>
<dbReference type="OrthoDB" id="27593at2759"/>
<dbReference type="PROSITE" id="PS50010">
    <property type="entry name" value="DH_2"/>
    <property type="match status" value="1"/>
</dbReference>
<evidence type="ECO:0000256" key="2">
    <source>
        <dbReference type="ARBA" id="ARBA00022658"/>
    </source>
</evidence>
<dbReference type="SMART" id="SM00325">
    <property type="entry name" value="RhoGEF"/>
    <property type="match status" value="1"/>
</dbReference>
<organism evidence="7 8">
    <name type="scientific">Albula goreensis</name>
    <dbReference type="NCBI Taxonomy" id="1534307"/>
    <lineage>
        <taxon>Eukaryota</taxon>
        <taxon>Metazoa</taxon>
        <taxon>Chordata</taxon>
        <taxon>Craniata</taxon>
        <taxon>Vertebrata</taxon>
        <taxon>Euteleostomi</taxon>
        <taxon>Actinopterygii</taxon>
        <taxon>Neopterygii</taxon>
        <taxon>Teleostei</taxon>
        <taxon>Albuliformes</taxon>
        <taxon>Albulidae</taxon>
        <taxon>Albula</taxon>
    </lineage>
</organism>
<feature type="compositionally biased region" description="Pro residues" evidence="4">
    <location>
        <begin position="17"/>
        <end position="28"/>
    </location>
</feature>
<evidence type="ECO:0000259" key="6">
    <source>
        <dbReference type="PROSITE" id="PS50010"/>
    </source>
</evidence>
<dbReference type="EMBL" id="JAERUA010000006">
    <property type="protein sequence ID" value="KAI1898828.1"/>
    <property type="molecule type" value="Genomic_DNA"/>
</dbReference>
<accession>A0A8T3DVW0</accession>
<dbReference type="SUPFAM" id="SSF48065">
    <property type="entry name" value="DBL homology domain (DH-domain)"/>
    <property type="match status" value="1"/>
</dbReference>
<dbReference type="GO" id="GO:0005085">
    <property type="term" value="F:guanyl-nucleotide exchange factor activity"/>
    <property type="evidence" value="ECO:0007669"/>
    <property type="project" value="UniProtKB-KW"/>
</dbReference>
<dbReference type="PANTHER" id="PTHR12845:SF7">
    <property type="entry name" value="RHO GUANINE NUCLEOTIDE EXCHANGE FACTOR 15"/>
    <property type="match status" value="1"/>
</dbReference>
<protein>
    <recommendedName>
        <fullName evidence="9">Rho guanine nucleotide exchange factor 15-like</fullName>
    </recommendedName>
</protein>
<dbReference type="CDD" id="cd00160">
    <property type="entry name" value="RhoGEF"/>
    <property type="match status" value="1"/>
</dbReference>
<feature type="region of interest" description="Disordered" evidence="4">
    <location>
        <begin position="321"/>
        <end position="376"/>
    </location>
</feature>
<name>A0A8T3DVW0_9TELE</name>
<keyword evidence="2" id="KW-0344">Guanine-nucleotide releasing factor</keyword>
<dbReference type="PROSITE" id="PS50002">
    <property type="entry name" value="SH3"/>
    <property type="match status" value="1"/>
</dbReference>
<proteinExistence type="predicted"/>
<keyword evidence="8" id="KW-1185">Reference proteome</keyword>
<dbReference type="AlphaFoldDB" id="A0A8T3DVW0"/>
<dbReference type="InterPro" id="IPR035899">
    <property type="entry name" value="DBL_dom_sf"/>
</dbReference>
<feature type="compositionally biased region" description="Pro residues" evidence="4">
    <location>
        <begin position="422"/>
        <end position="438"/>
    </location>
</feature>
<evidence type="ECO:0008006" key="9">
    <source>
        <dbReference type="Google" id="ProtNLM"/>
    </source>
</evidence>
<dbReference type="Proteomes" id="UP000829720">
    <property type="component" value="Unassembled WGS sequence"/>
</dbReference>
<evidence type="ECO:0000259" key="5">
    <source>
        <dbReference type="PROSITE" id="PS50002"/>
    </source>
</evidence>
<dbReference type="PANTHER" id="PTHR12845">
    <property type="entry name" value="GUANINE NUCLEOTIDE EXCHANGE FACTOR"/>
    <property type="match status" value="1"/>
</dbReference>
<dbReference type="Gene3D" id="2.30.29.30">
    <property type="entry name" value="Pleckstrin-homology domain (PH domain)/Phosphotyrosine-binding domain (PTB)"/>
    <property type="match status" value="1"/>
</dbReference>
<dbReference type="FunFam" id="1.20.900.10:FF:000007">
    <property type="entry name" value="rho guanine nucleotide exchange factor 19"/>
    <property type="match status" value="1"/>
</dbReference>
<dbReference type="InterPro" id="IPR036028">
    <property type="entry name" value="SH3-like_dom_sf"/>
</dbReference>
<feature type="compositionally biased region" description="Acidic residues" evidence="4">
    <location>
        <begin position="200"/>
        <end position="233"/>
    </location>
</feature>
<comment type="caution">
    <text evidence="7">The sequence shown here is derived from an EMBL/GenBank/DDBJ whole genome shotgun (WGS) entry which is preliminary data.</text>
</comment>
<dbReference type="SUPFAM" id="SSF50729">
    <property type="entry name" value="PH domain-like"/>
    <property type="match status" value="1"/>
</dbReference>
<feature type="compositionally biased region" description="Basic and acidic residues" evidence="4">
    <location>
        <begin position="462"/>
        <end position="477"/>
    </location>
</feature>
<dbReference type="CDD" id="cd11793">
    <property type="entry name" value="SH3_ephexin1_like"/>
    <property type="match status" value="1"/>
</dbReference>
<feature type="region of interest" description="Disordered" evidence="4">
    <location>
        <begin position="1"/>
        <end position="166"/>
    </location>
</feature>
<evidence type="ECO:0000313" key="7">
    <source>
        <dbReference type="EMBL" id="KAI1898828.1"/>
    </source>
</evidence>
<feature type="compositionally biased region" description="Basic and acidic residues" evidence="4">
    <location>
        <begin position="239"/>
        <end position="261"/>
    </location>
</feature>
<feature type="compositionally biased region" description="Basic and acidic residues" evidence="4">
    <location>
        <begin position="135"/>
        <end position="150"/>
    </location>
</feature>
<dbReference type="InterPro" id="IPR047271">
    <property type="entry name" value="Ephexin-like"/>
</dbReference>
<dbReference type="Pfam" id="PF00018">
    <property type="entry name" value="SH3_1"/>
    <property type="match status" value="1"/>
</dbReference>
<evidence type="ECO:0000313" key="8">
    <source>
        <dbReference type="Proteomes" id="UP000829720"/>
    </source>
</evidence>
<dbReference type="SMART" id="SM00326">
    <property type="entry name" value="SH3"/>
    <property type="match status" value="1"/>
</dbReference>
<dbReference type="InterPro" id="IPR001452">
    <property type="entry name" value="SH3_domain"/>
</dbReference>
<gene>
    <name evidence="7" type="ORF">AGOR_G00076370</name>
</gene>
<dbReference type="CDD" id="cd01221">
    <property type="entry name" value="PH_ephexin"/>
    <property type="match status" value="1"/>
</dbReference>
<evidence type="ECO:0000256" key="4">
    <source>
        <dbReference type="SAM" id="MobiDB-lite"/>
    </source>
</evidence>
<sequence>MSLPEPAPRSQAAMPSKPVPKPRPPIPSKPSHNGSDCPIVPKRGSTTKTVGKVKRIVSKFTEQENVAGGGVTVRSECKREPKRAPTVKPKPQRTPQTGGEQAPPLPLKMSRRIKRKDTESKNEVPGGGDGGRSAPDGREVEVQVDGRVEAEAEQDLETVPSSRCERDCSCLCHLEQPGMRLVWVPIEEDDEEVGTREESGEMVEGETGEVEDDEEVEEEEEEEDEEEEEEQEESGSSGMEERENEGRHLDRKERAKFQENLDIMMREQTRRRSMETDPQVVLTSYTSQLSHTPVSTSLPSISVGEEEDSIYEVTLEGDKPVPSIRVYKPPRRSKLSSSTDTFPEPHAELEPALSQGTEDTPPAIPARIPICKSPYPVSVPRGIPLPQPSSEEWHALRRSPPLHHPVDSGRPSSPLVPHRLPAQPPSPYFPHRPPPQPPDCRRLSTQSLPSTLRPRDTEEDAGSDREKEDVTENEPRHPVPPLRGVSVDLKTQLLDEPLYQTYRATVIHKEIKRQTVCRNISKTSVDYQMDWGVRRGMELERGRASSSPTQSTLWQEIPSVRNSGILTTLTPRARQHQESMFEVLTSEASYLRSLRVLTDHFFESRDLQDTLIIRDKKTLFSNVLRVREVSERFLMDLEERVERDVVISDICDIIYYYAQHNFPVYIDYVRNQIYQEKTYTSLMQKNVQFATVIARLQESPQCQRLPFMSFLLLPFQRITRIKMLIENILKRTEEGTKEEETATKALASVSKIIDECNSEVGKMRQMEELIQIAKTLEFDKLKAIPIISQNRFLEKQGELQEMAKGGTLFNIRSKSTPIFLFLFNDLLVLASKKSAERYVVIDHAHRSLVQVKKFEEASVGPGFDHSFCLILLENHQGRMIERMLKASTQSDMHRWMAAFPDPDDPDRDAEEVVYEDWDCPQVQCIEQYVAQQADELNLEPTDIVNVIRKTNEGWYEGIRLSDGQKGWFPVGNVLEITNEHVRRRNLRERYRVIQAASALSLGPKSRSGL</sequence>
<dbReference type="Pfam" id="PF00621">
    <property type="entry name" value="RhoGEF"/>
    <property type="match status" value="1"/>
</dbReference>
<feature type="domain" description="SH3" evidence="5">
    <location>
        <begin position="917"/>
        <end position="978"/>
    </location>
</feature>
<dbReference type="Gene3D" id="1.20.900.10">
    <property type="entry name" value="Dbl homology (DH) domain"/>
    <property type="match status" value="1"/>
</dbReference>
<dbReference type="Gene3D" id="2.30.30.40">
    <property type="entry name" value="SH3 Domains"/>
    <property type="match status" value="1"/>
</dbReference>
<reference evidence="7" key="1">
    <citation type="submission" date="2021-01" db="EMBL/GenBank/DDBJ databases">
        <authorList>
            <person name="Zahm M."/>
            <person name="Roques C."/>
            <person name="Cabau C."/>
            <person name="Klopp C."/>
            <person name="Donnadieu C."/>
            <person name="Jouanno E."/>
            <person name="Lampietro C."/>
            <person name="Louis A."/>
            <person name="Herpin A."/>
            <person name="Echchiki A."/>
            <person name="Berthelot C."/>
            <person name="Parey E."/>
            <person name="Roest-Crollius H."/>
            <person name="Braasch I."/>
            <person name="Postlethwait J."/>
            <person name="Bobe J."/>
            <person name="Montfort J."/>
            <person name="Bouchez O."/>
            <person name="Begum T."/>
            <person name="Mejri S."/>
            <person name="Adams A."/>
            <person name="Chen W.-J."/>
            <person name="Guiguen Y."/>
        </authorList>
    </citation>
    <scope>NUCLEOTIDE SEQUENCE</scope>
    <source>
        <tissue evidence="7">Blood</tissue>
    </source>
</reference>
<dbReference type="InterPro" id="IPR011993">
    <property type="entry name" value="PH-like_dom_sf"/>
</dbReference>
<evidence type="ECO:0000256" key="1">
    <source>
        <dbReference type="ARBA" id="ARBA00022443"/>
    </source>
</evidence>
<evidence type="ECO:0000256" key="3">
    <source>
        <dbReference type="PROSITE-ProRule" id="PRU00192"/>
    </source>
</evidence>
<feature type="region of interest" description="Disordered" evidence="4">
    <location>
        <begin position="399"/>
        <end position="483"/>
    </location>
</feature>
<feature type="domain" description="DH" evidence="6">
    <location>
        <begin position="575"/>
        <end position="759"/>
    </location>
</feature>
<keyword evidence="1 3" id="KW-0728">SH3 domain</keyword>
<feature type="region of interest" description="Disordered" evidence="4">
    <location>
        <begin position="183"/>
        <end position="261"/>
    </location>
</feature>
<dbReference type="SUPFAM" id="SSF50044">
    <property type="entry name" value="SH3-domain"/>
    <property type="match status" value="1"/>
</dbReference>
<dbReference type="InterPro" id="IPR047270">
    <property type="entry name" value="PH_ephexin"/>
</dbReference>